<keyword evidence="4" id="KW-0255">Endonuclease</keyword>
<dbReference type="Pfam" id="PF07927">
    <property type="entry name" value="HicA_toxin"/>
    <property type="match status" value="1"/>
</dbReference>
<sequence length="62" mass="7071">MPMTPKEMIKYLKKNGFEEIRQNGSHITMKNRDSGKTVIVPYHSKSLKKGLEQAILKQAGLK</sequence>
<dbReference type="GO" id="GO:0004519">
    <property type="term" value="F:endonuclease activity"/>
    <property type="evidence" value="ECO:0007669"/>
    <property type="project" value="UniProtKB-KW"/>
</dbReference>
<keyword evidence="2" id="KW-1277">Toxin-antitoxin system</keyword>
<protein>
    <submittedName>
        <fullName evidence="8">YcfA-like protein</fullName>
    </submittedName>
</protein>
<keyword evidence="3" id="KW-0540">Nuclease</keyword>
<evidence type="ECO:0000256" key="6">
    <source>
        <dbReference type="ARBA" id="ARBA00022884"/>
    </source>
</evidence>
<dbReference type="InterPro" id="IPR038570">
    <property type="entry name" value="HicA_sf"/>
</dbReference>
<dbReference type="RefSeq" id="WP_022239136.1">
    <property type="nucleotide sequence ID" value="NZ_CACRSY010000016.1"/>
</dbReference>
<evidence type="ECO:0000313" key="8">
    <source>
        <dbReference type="EMBL" id="VYT28616.1"/>
    </source>
</evidence>
<evidence type="ECO:0000256" key="4">
    <source>
        <dbReference type="ARBA" id="ARBA00022759"/>
    </source>
</evidence>
<dbReference type="GO" id="GO:0016787">
    <property type="term" value="F:hydrolase activity"/>
    <property type="evidence" value="ECO:0007669"/>
    <property type="project" value="UniProtKB-KW"/>
</dbReference>
<dbReference type="GO" id="GO:0003729">
    <property type="term" value="F:mRNA binding"/>
    <property type="evidence" value="ECO:0007669"/>
    <property type="project" value="InterPro"/>
</dbReference>
<comment type="similarity">
    <text evidence="1">Belongs to the HicA mRNA interferase family.</text>
</comment>
<proteinExistence type="inferred from homology"/>
<evidence type="ECO:0000256" key="7">
    <source>
        <dbReference type="ARBA" id="ARBA00023016"/>
    </source>
</evidence>
<accession>A0A6N2VNJ7</accession>
<evidence type="ECO:0000256" key="2">
    <source>
        <dbReference type="ARBA" id="ARBA00022649"/>
    </source>
</evidence>
<dbReference type="InterPro" id="IPR012933">
    <property type="entry name" value="HicA_mRNA_interferase"/>
</dbReference>
<keyword evidence="5" id="KW-0378">Hydrolase</keyword>
<reference evidence="8" key="1">
    <citation type="submission" date="2019-11" db="EMBL/GenBank/DDBJ databases">
        <authorList>
            <person name="Feng L."/>
        </authorList>
    </citation>
    <scope>NUCLEOTIDE SEQUENCE</scope>
    <source>
        <strain evidence="8">BhanseniiLFYP23</strain>
    </source>
</reference>
<evidence type="ECO:0000256" key="3">
    <source>
        <dbReference type="ARBA" id="ARBA00022722"/>
    </source>
</evidence>
<keyword evidence="7" id="KW-0346">Stress response</keyword>
<dbReference type="AlphaFoldDB" id="A0A6N2VNJ7"/>
<evidence type="ECO:0000256" key="5">
    <source>
        <dbReference type="ARBA" id="ARBA00022801"/>
    </source>
</evidence>
<keyword evidence="6" id="KW-0694">RNA-binding</keyword>
<organism evidence="8">
    <name type="scientific">Blautia hansenii</name>
    <name type="common">Ruminococcus hansenii</name>
    <dbReference type="NCBI Taxonomy" id="1322"/>
    <lineage>
        <taxon>Bacteria</taxon>
        <taxon>Bacillati</taxon>
        <taxon>Bacillota</taxon>
        <taxon>Clostridia</taxon>
        <taxon>Lachnospirales</taxon>
        <taxon>Lachnospiraceae</taxon>
        <taxon>Blautia</taxon>
    </lineage>
</organism>
<dbReference type="EMBL" id="CACRSY010000016">
    <property type="protein sequence ID" value="VYT28616.1"/>
    <property type="molecule type" value="Genomic_DNA"/>
</dbReference>
<name>A0A6N2VNJ7_BLAHA</name>
<dbReference type="SUPFAM" id="SSF54786">
    <property type="entry name" value="YcfA/nrd intein domain"/>
    <property type="match status" value="1"/>
</dbReference>
<gene>
    <name evidence="8" type="ORF">BHLFYP23_01037</name>
</gene>
<evidence type="ECO:0000256" key="1">
    <source>
        <dbReference type="ARBA" id="ARBA00006620"/>
    </source>
</evidence>
<dbReference type="Gene3D" id="3.30.920.30">
    <property type="entry name" value="Hypothetical protein"/>
    <property type="match status" value="1"/>
</dbReference>